<reference evidence="2 3" key="1">
    <citation type="submission" date="2019-03" db="EMBL/GenBank/DDBJ databases">
        <title>Genomic Encyclopedia of Type Strains, Phase IV (KMG-IV): sequencing the most valuable type-strain genomes for metagenomic binning, comparative biology and taxonomic classification.</title>
        <authorList>
            <person name="Goeker M."/>
        </authorList>
    </citation>
    <scope>NUCLEOTIDE SEQUENCE [LARGE SCALE GENOMIC DNA]</scope>
    <source>
        <strain evidence="2 3">DSM 100013</strain>
    </source>
</reference>
<keyword evidence="1" id="KW-1133">Transmembrane helix</keyword>
<proteinExistence type="predicted"/>
<evidence type="ECO:0000256" key="1">
    <source>
        <dbReference type="SAM" id="Phobius"/>
    </source>
</evidence>
<dbReference type="Proteomes" id="UP000295504">
    <property type="component" value="Unassembled WGS sequence"/>
</dbReference>
<keyword evidence="3" id="KW-1185">Reference proteome</keyword>
<evidence type="ECO:0000313" key="2">
    <source>
        <dbReference type="EMBL" id="TCP94840.1"/>
    </source>
</evidence>
<gene>
    <name evidence="2" type="ORF">EDD79_10709</name>
</gene>
<evidence type="ECO:0000313" key="3">
    <source>
        <dbReference type="Proteomes" id="UP000295504"/>
    </source>
</evidence>
<name>A0A4R2SYR4_9FIRM</name>
<keyword evidence="1" id="KW-0472">Membrane</keyword>
<protein>
    <submittedName>
        <fullName evidence="2">Uncharacterized protein</fullName>
    </submittedName>
</protein>
<accession>A0A4R2SYR4</accession>
<keyword evidence="1" id="KW-0812">Transmembrane</keyword>
<dbReference type="RefSeq" id="WP_132849799.1">
    <property type="nucleotide sequence ID" value="NZ_CP058648.1"/>
</dbReference>
<dbReference type="EMBL" id="SLYC01000070">
    <property type="protein sequence ID" value="TCP94840.1"/>
    <property type="molecule type" value="Genomic_DNA"/>
</dbReference>
<feature type="transmembrane region" description="Helical" evidence="1">
    <location>
        <begin position="28"/>
        <end position="47"/>
    </location>
</feature>
<organism evidence="2 3">
    <name type="scientific">Serpentinicella alkaliphila</name>
    <dbReference type="NCBI Taxonomy" id="1734049"/>
    <lineage>
        <taxon>Bacteria</taxon>
        <taxon>Bacillati</taxon>
        <taxon>Bacillota</taxon>
        <taxon>Clostridia</taxon>
        <taxon>Peptostreptococcales</taxon>
        <taxon>Natronincolaceae</taxon>
        <taxon>Serpentinicella</taxon>
    </lineage>
</organism>
<sequence length="63" mass="6806">MFSGYMGVCALAITRLFTNSRADILPNWWILVVGLLSAGLGIVAVNLSKSVLKRINILQSGNE</sequence>
<comment type="caution">
    <text evidence="2">The sequence shown here is derived from an EMBL/GenBank/DDBJ whole genome shotgun (WGS) entry which is preliminary data.</text>
</comment>
<dbReference type="AlphaFoldDB" id="A0A4R2SYR4"/>